<evidence type="ECO:0000313" key="3">
    <source>
        <dbReference type="EMBL" id="CAK3910783.1"/>
    </source>
</evidence>
<reference evidence="3" key="1">
    <citation type="submission" date="2023-11" db="EMBL/GenBank/DDBJ databases">
        <authorList>
            <person name="Alioto T."/>
            <person name="Alioto T."/>
            <person name="Gomez Garrido J."/>
        </authorList>
    </citation>
    <scope>NUCLEOTIDE SEQUENCE</scope>
</reference>
<comment type="caution">
    <text evidence="3">The sequence shown here is derived from an EMBL/GenBank/DDBJ whole genome shotgun (WGS) entry which is preliminary data.</text>
</comment>
<evidence type="ECO:0000259" key="2">
    <source>
        <dbReference type="SMART" id="SM01111"/>
    </source>
</evidence>
<dbReference type="Pfam" id="PF08881">
    <property type="entry name" value="CVNH"/>
    <property type="match status" value="1"/>
</dbReference>
<protein>
    <recommendedName>
        <fullName evidence="2">Cyanovirin-N domain-containing protein</fullName>
    </recommendedName>
</protein>
<feature type="compositionally biased region" description="Low complexity" evidence="1">
    <location>
        <begin position="58"/>
        <end position="79"/>
    </location>
</feature>
<proteinExistence type="predicted"/>
<feature type="region of interest" description="Disordered" evidence="1">
    <location>
        <begin position="1"/>
        <end position="158"/>
    </location>
</feature>
<accession>A0AAI8YV73</accession>
<dbReference type="PANTHER" id="PTHR37014:SF1">
    <property type="entry name" value="EXPRESSION LETHALITY PROTEIN HEL10, PUTATIVE (AFU_ORTHOLOGUE AFUA_1G06580)-RELATED"/>
    <property type="match status" value="1"/>
</dbReference>
<evidence type="ECO:0000256" key="1">
    <source>
        <dbReference type="SAM" id="MobiDB-lite"/>
    </source>
</evidence>
<dbReference type="InterPro" id="IPR011058">
    <property type="entry name" value="Cyanovirin-N"/>
</dbReference>
<keyword evidence="4" id="KW-1185">Reference proteome</keyword>
<sequence>MTRNSQEGGQYGYGGNPSYGNPSSGESSGYNYQQLPGQGYGGYSNQGAAQSYYGSNDQQPQQYPPGQQHNPYQGGSQQQQPPPYPDQQQYGGQPPQQQSYGTGYGQDYTPPPQHFMQQQSSEVDTFRSHFDQPNAPPNASSHYGDPTPPGAEGDRGVMGALAGGAAGAWGGHKVNHGIVGGLGGAVAGSMLENAYKKHNNNNNNKKDKEHGGNFRASAHDVHIEGRSMLVAECRDAHGHKQRSALDLNDCLTNNGGRFEWLRGGNFAASAQHVRLSHDENVLEAELGDGRGGWQHREINLNERIGSDNGRLYFTG</sequence>
<dbReference type="Gene3D" id="2.30.60.10">
    <property type="entry name" value="Cyanovirin-N"/>
    <property type="match status" value="1"/>
</dbReference>
<dbReference type="SUPFAM" id="SSF51322">
    <property type="entry name" value="Cyanovirin-N"/>
    <property type="match status" value="1"/>
</dbReference>
<dbReference type="InterPro" id="IPR036673">
    <property type="entry name" value="Cyanovirin-N_sf"/>
</dbReference>
<feature type="compositionally biased region" description="Polar residues" evidence="1">
    <location>
        <begin position="45"/>
        <end position="57"/>
    </location>
</feature>
<feature type="compositionally biased region" description="Low complexity" evidence="1">
    <location>
        <begin position="18"/>
        <end position="37"/>
    </location>
</feature>
<dbReference type="SMART" id="SM01111">
    <property type="entry name" value="CVNH"/>
    <property type="match status" value="1"/>
</dbReference>
<gene>
    <name evidence="3" type="ORF">LECACI_7A002613</name>
</gene>
<dbReference type="Proteomes" id="UP001296104">
    <property type="component" value="Unassembled WGS sequence"/>
</dbReference>
<feature type="compositionally biased region" description="Low complexity" evidence="1">
    <location>
        <begin position="86"/>
        <end position="108"/>
    </location>
</feature>
<name>A0AAI8YV73_9PEZI</name>
<dbReference type="AlphaFoldDB" id="A0AAI8YV73"/>
<dbReference type="PANTHER" id="PTHR37014">
    <property type="entry name" value="EXPRESSION LETHALITY PROTEIN HEL10, PUTATIVE (AFU_ORTHOLOGUE AFUA_1G06580)-RELATED"/>
    <property type="match status" value="1"/>
</dbReference>
<evidence type="ECO:0000313" key="4">
    <source>
        <dbReference type="Proteomes" id="UP001296104"/>
    </source>
</evidence>
<feature type="domain" description="Cyanovirin-N" evidence="2">
    <location>
        <begin position="213"/>
        <end position="313"/>
    </location>
</feature>
<organism evidence="3 4">
    <name type="scientific">Lecanosticta acicola</name>
    <dbReference type="NCBI Taxonomy" id="111012"/>
    <lineage>
        <taxon>Eukaryota</taxon>
        <taxon>Fungi</taxon>
        <taxon>Dikarya</taxon>
        <taxon>Ascomycota</taxon>
        <taxon>Pezizomycotina</taxon>
        <taxon>Dothideomycetes</taxon>
        <taxon>Dothideomycetidae</taxon>
        <taxon>Mycosphaerellales</taxon>
        <taxon>Mycosphaerellaceae</taxon>
        <taxon>Lecanosticta</taxon>
    </lineage>
</organism>
<dbReference type="EMBL" id="CAVMBE010000011">
    <property type="protein sequence ID" value="CAK3910783.1"/>
    <property type="molecule type" value="Genomic_DNA"/>
</dbReference>